<proteinExistence type="inferred from homology"/>
<organism evidence="2 3">
    <name type="scientific">Sporosarcina luteola</name>
    <dbReference type="NCBI Taxonomy" id="582850"/>
    <lineage>
        <taxon>Bacteria</taxon>
        <taxon>Bacillati</taxon>
        <taxon>Bacillota</taxon>
        <taxon>Bacilli</taxon>
        <taxon>Bacillales</taxon>
        <taxon>Caryophanaceae</taxon>
        <taxon>Sporosarcina</taxon>
    </lineage>
</organism>
<comment type="similarity">
    <text evidence="1">Belongs to the SecB family.</text>
</comment>
<evidence type="ECO:0000313" key="3">
    <source>
        <dbReference type="Proteomes" id="UP000321901"/>
    </source>
</evidence>
<dbReference type="SUPFAM" id="SSF54611">
    <property type="entry name" value="SecB-like"/>
    <property type="match status" value="1"/>
</dbReference>
<dbReference type="GO" id="GO:0015031">
    <property type="term" value="P:protein transport"/>
    <property type="evidence" value="ECO:0007669"/>
    <property type="project" value="InterPro"/>
</dbReference>
<gene>
    <name evidence="2" type="ORF">SLU01_13110</name>
</gene>
<evidence type="ECO:0000256" key="1">
    <source>
        <dbReference type="ARBA" id="ARBA00009990"/>
    </source>
</evidence>
<dbReference type="Proteomes" id="UP000321901">
    <property type="component" value="Unassembled WGS sequence"/>
</dbReference>
<accession>A0A511Z6D2</accession>
<dbReference type="GO" id="GO:0051262">
    <property type="term" value="P:protein tetramerization"/>
    <property type="evidence" value="ECO:0007669"/>
    <property type="project" value="InterPro"/>
</dbReference>
<evidence type="ECO:0008006" key="4">
    <source>
        <dbReference type="Google" id="ProtNLM"/>
    </source>
</evidence>
<dbReference type="OrthoDB" id="1699164at2"/>
<dbReference type="AlphaFoldDB" id="A0A511Z6D2"/>
<dbReference type="RefSeq" id="WP_147056501.1">
    <property type="nucleotide sequence ID" value="NZ_BJYL01000016.1"/>
</dbReference>
<comment type="caution">
    <text evidence="2">The sequence shown here is derived from an EMBL/GenBank/DDBJ whole genome shotgun (WGS) entry which is preliminary data.</text>
</comment>
<dbReference type="GO" id="GO:0051082">
    <property type="term" value="F:unfolded protein binding"/>
    <property type="evidence" value="ECO:0007669"/>
    <property type="project" value="InterPro"/>
</dbReference>
<dbReference type="EMBL" id="BJYL01000016">
    <property type="protein sequence ID" value="GEN82999.1"/>
    <property type="molecule type" value="Genomic_DNA"/>
</dbReference>
<dbReference type="Pfam" id="PF02556">
    <property type="entry name" value="SecB"/>
    <property type="match status" value="1"/>
</dbReference>
<keyword evidence="3" id="KW-1185">Reference proteome</keyword>
<name>A0A511Z6D2_9BACL</name>
<dbReference type="Gene3D" id="3.10.420.10">
    <property type="entry name" value="SecB-like"/>
    <property type="match status" value="1"/>
</dbReference>
<sequence>MSELFFEDYTIESLSYMKNKQFDMDSKPHLNTDFDAEIIIMDEGNASVYLKTKIGDNKLNAPFIVQAEICGQFTYKKSSDEDIDMTFEDYLSTNAIAILFPYLRSIISDITAKSNEFPTLLLPVLNIARLLKDKHSITINRSSDIVNKDGIE</sequence>
<reference evidence="2 3" key="1">
    <citation type="submission" date="2019-07" db="EMBL/GenBank/DDBJ databases">
        <title>Whole genome shotgun sequence of Sporosarcina luteola NBRC 105378.</title>
        <authorList>
            <person name="Hosoyama A."/>
            <person name="Uohara A."/>
            <person name="Ohji S."/>
            <person name="Ichikawa N."/>
        </authorList>
    </citation>
    <scope>NUCLEOTIDE SEQUENCE [LARGE SCALE GENOMIC DNA]</scope>
    <source>
        <strain evidence="2 3">NBRC 105378</strain>
    </source>
</reference>
<evidence type="ECO:0000313" key="2">
    <source>
        <dbReference type="EMBL" id="GEN82999.1"/>
    </source>
</evidence>
<protein>
    <recommendedName>
        <fullName evidence="4">Preprotein translocase subunit SecB</fullName>
    </recommendedName>
</protein>
<dbReference type="InterPro" id="IPR003708">
    <property type="entry name" value="SecB"/>
</dbReference>
<dbReference type="InterPro" id="IPR035958">
    <property type="entry name" value="SecB-like_sf"/>
</dbReference>